<evidence type="ECO:0000313" key="1">
    <source>
        <dbReference type="EMBL" id="MCA6078034.1"/>
    </source>
</evidence>
<dbReference type="EMBL" id="JAIXNE010000005">
    <property type="protein sequence ID" value="MCA6078034.1"/>
    <property type="molecule type" value="Genomic_DNA"/>
</dbReference>
<keyword evidence="2" id="KW-1185">Reference proteome</keyword>
<reference evidence="1" key="1">
    <citation type="submission" date="2021-09" db="EMBL/GenBank/DDBJ databases">
        <title>Fulvivirga sp. isolated from coastal sediment.</title>
        <authorList>
            <person name="Yu H."/>
        </authorList>
    </citation>
    <scope>NUCLEOTIDE SEQUENCE</scope>
    <source>
        <strain evidence="1">1062</strain>
    </source>
</reference>
<dbReference type="AlphaFoldDB" id="A0A9X1L0Q8"/>
<gene>
    <name evidence="1" type="ORF">LDX50_24380</name>
</gene>
<dbReference type="PANTHER" id="PTHR17985">
    <property type="entry name" value="SER/THR-RICH PROTEIN T10 IN DGCR REGION"/>
    <property type="match status" value="1"/>
</dbReference>
<dbReference type="Pfam" id="PF05742">
    <property type="entry name" value="TANGO2"/>
    <property type="match status" value="1"/>
</dbReference>
<comment type="caution">
    <text evidence="1">The sequence shown here is derived from an EMBL/GenBank/DDBJ whole genome shotgun (WGS) entry which is preliminary data.</text>
</comment>
<accession>A0A9X1L0Q8</accession>
<protein>
    <submittedName>
        <fullName evidence="1">NRDE family protein</fullName>
    </submittedName>
</protein>
<evidence type="ECO:0000313" key="2">
    <source>
        <dbReference type="Proteomes" id="UP001139409"/>
    </source>
</evidence>
<sequence>MCLILFAIDAHPDYDLIVAANRDEFYARPTEPAHIWSDPPWMIAGKDLEGGGTWLGLDVHGRLAMLTNFRDLKNIRQDAPSRGALVSDYFKANKSSSEYLESVDQISAQYNGFNLLCADPEGMFYYGNYEGQVRPVTAGIHGLSNALLNDDWPKVERGRSELAALIAGDVSIYGLMELLYNDSKAVDHKLPDTGVGLEMERMLSPMFIKSETYGSRTSSVILKSRKGQVTFLERTYDTSTYSYRDRLFEFRTEQARRLKR</sequence>
<dbReference type="RefSeq" id="WP_225698894.1">
    <property type="nucleotide sequence ID" value="NZ_JAIXNE010000005.1"/>
</dbReference>
<name>A0A9X1L0Q8_9BACT</name>
<dbReference type="PANTHER" id="PTHR17985:SF8">
    <property type="entry name" value="TRANSPORT AND GOLGI ORGANIZATION PROTEIN 2 HOMOLOG"/>
    <property type="match status" value="1"/>
</dbReference>
<proteinExistence type="predicted"/>
<organism evidence="1 2">
    <name type="scientific">Fulvivirga sedimenti</name>
    <dbReference type="NCBI Taxonomy" id="2879465"/>
    <lineage>
        <taxon>Bacteria</taxon>
        <taxon>Pseudomonadati</taxon>
        <taxon>Bacteroidota</taxon>
        <taxon>Cytophagia</taxon>
        <taxon>Cytophagales</taxon>
        <taxon>Fulvivirgaceae</taxon>
        <taxon>Fulvivirga</taxon>
    </lineage>
</organism>
<dbReference type="Proteomes" id="UP001139409">
    <property type="component" value="Unassembled WGS sequence"/>
</dbReference>
<dbReference type="InterPro" id="IPR008551">
    <property type="entry name" value="TANGO2"/>
</dbReference>